<dbReference type="EMBL" id="JARQWQ010000123">
    <property type="protein sequence ID" value="KAK2549639.1"/>
    <property type="molecule type" value="Genomic_DNA"/>
</dbReference>
<name>A0AAD9PVD8_ACRCE</name>
<proteinExistence type="predicted"/>
<dbReference type="Proteomes" id="UP001249851">
    <property type="component" value="Unassembled WGS sequence"/>
</dbReference>
<dbReference type="AlphaFoldDB" id="A0AAD9PVD8"/>
<evidence type="ECO:0000313" key="2">
    <source>
        <dbReference type="Proteomes" id="UP001249851"/>
    </source>
</evidence>
<accession>A0AAD9PVD8</accession>
<organism evidence="1 2">
    <name type="scientific">Acropora cervicornis</name>
    <name type="common">Staghorn coral</name>
    <dbReference type="NCBI Taxonomy" id="6130"/>
    <lineage>
        <taxon>Eukaryota</taxon>
        <taxon>Metazoa</taxon>
        <taxon>Cnidaria</taxon>
        <taxon>Anthozoa</taxon>
        <taxon>Hexacorallia</taxon>
        <taxon>Scleractinia</taxon>
        <taxon>Astrocoeniina</taxon>
        <taxon>Acroporidae</taxon>
        <taxon>Acropora</taxon>
    </lineage>
</organism>
<gene>
    <name evidence="1" type="ORF">P5673_029892</name>
</gene>
<protein>
    <submittedName>
        <fullName evidence="1">Uncharacterized protein</fullName>
    </submittedName>
</protein>
<keyword evidence="2" id="KW-1185">Reference proteome</keyword>
<sequence length="96" mass="11144">MRSYSDVIVRFILNNLQASYRKKRVSKETEIRLTKTEFEQSSALLAPDKERVGKPINSLKAINELRSGRKLLQILTDCKIDNVNRKHISGETWNLK</sequence>
<reference evidence="1" key="1">
    <citation type="journal article" date="2023" name="G3 (Bethesda)">
        <title>Whole genome assembly and annotation of the endangered Caribbean coral Acropora cervicornis.</title>
        <authorList>
            <person name="Selwyn J.D."/>
            <person name="Vollmer S.V."/>
        </authorList>
    </citation>
    <scope>NUCLEOTIDE SEQUENCE</scope>
    <source>
        <strain evidence="1">K2</strain>
    </source>
</reference>
<reference evidence="1" key="2">
    <citation type="journal article" date="2023" name="Science">
        <title>Genomic signatures of disease resistance in endangered staghorn corals.</title>
        <authorList>
            <person name="Vollmer S.V."/>
            <person name="Selwyn J.D."/>
            <person name="Despard B.A."/>
            <person name="Roesel C.L."/>
        </authorList>
    </citation>
    <scope>NUCLEOTIDE SEQUENCE</scope>
    <source>
        <strain evidence="1">K2</strain>
    </source>
</reference>
<evidence type="ECO:0000313" key="1">
    <source>
        <dbReference type="EMBL" id="KAK2549639.1"/>
    </source>
</evidence>
<comment type="caution">
    <text evidence="1">The sequence shown here is derived from an EMBL/GenBank/DDBJ whole genome shotgun (WGS) entry which is preliminary data.</text>
</comment>